<keyword evidence="2" id="KW-0812">Transmembrane</keyword>
<feature type="transmembrane region" description="Helical" evidence="2">
    <location>
        <begin position="173"/>
        <end position="194"/>
    </location>
</feature>
<feature type="transmembrane region" description="Helical" evidence="2">
    <location>
        <begin position="26"/>
        <end position="42"/>
    </location>
</feature>
<evidence type="ECO:0000313" key="4">
    <source>
        <dbReference type="EMBL" id="GDY32320.1"/>
    </source>
</evidence>
<dbReference type="OrthoDB" id="3288670at2"/>
<evidence type="ECO:0000256" key="2">
    <source>
        <dbReference type="SAM" id="Phobius"/>
    </source>
</evidence>
<feature type="transmembrane region" description="Helical" evidence="2">
    <location>
        <begin position="109"/>
        <end position="128"/>
    </location>
</feature>
<dbReference type="SUPFAM" id="SSF81324">
    <property type="entry name" value="Voltage-gated potassium channels"/>
    <property type="match status" value="1"/>
</dbReference>
<keyword evidence="2" id="KW-1133">Transmembrane helix</keyword>
<evidence type="ECO:0000313" key="5">
    <source>
        <dbReference type="Proteomes" id="UP000298860"/>
    </source>
</evidence>
<dbReference type="Pfam" id="PF07885">
    <property type="entry name" value="Ion_trans_2"/>
    <property type="match status" value="1"/>
</dbReference>
<feature type="compositionally biased region" description="Low complexity" evidence="1">
    <location>
        <begin position="218"/>
        <end position="232"/>
    </location>
</feature>
<evidence type="ECO:0000259" key="3">
    <source>
        <dbReference type="Pfam" id="PF07885"/>
    </source>
</evidence>
<organism evidence="4 5">
    <name type="scientific">Gandjariella thermophila</name>
    <dbReference type="NCBI Taxonomy" id="1931992"/>
    <lineage>
        <taxon>Bacteria</taxon>
        <taxon>Bacillati</taxon>
        <taxon>Actinomycetota</taxon>
        <taxon>Actinomycetes</taxon>
        <taxon>Pseudonocardiales</taxon>
        <taxon>Pseudonocardiaceae</taxon>
        <taxon>Gandjariella</taxon>
    </lineage>
</organism>
<feature type="transmembrane region" description="Helical" evidence="2">
    <location>
        <begin position="49"/>
        <end position="67"/>
    </location>
</feature>
<reference evidence="5" key="1">
    <citation type="submission" date="2019-04" db="EMBL/GenBank/DDBJ databases">
        <title>Draft genome sequence of Pseudonocardiaceae bacterium SL3-2-4.</title>
        <authorList>
            <person name="Ningsih F."/>
            <person name="Yokota A."/>
            <person name="Sakai Y."/>
            <person name="Nanatani K."/>
            <person name="Yabe S."/>
            <person name="Oetari A."/>
            <person name="Sjamsuridzal W."/>
        </authorList>
    </citation>
    <scope>NUCLEOTIDE SEQUENCE [LARGE SCALE GENOMIC DNA]</scope>
    <source>
        <strain evidence="5">SL3-2-4</strain>
    </source>
</reference>
<proteinExistence type="predicted"/>
<keyword evidence="5" id="KW-1185">Reference proteome</keyword>
<dbReference type="Proteomes" id="UP000298860">
    <property type="component" value="Unassembled WGS sequence"/>
</dbReference>
<dbReference type="EMBL" id="BJFL01000023">
    <property type="protein sequence ID" value="GDY32320.1"/>
    <property type="molecule type" value="Genomic_DNA"/>
</dbReference>
<feature type="region of interest" description="Disordered" evidence="1">
    <location>
        <begin position="201"/>
        <end position="256"/>
    </location>
</feature>
<protein>
    <recommendedName>
        <fullName evidence="3">Potassium channel domain-containing protein</fullName>
    </recommendedName>
</protein>
<comment type="caution">
    <text evidence="4">The sequence shown here is derived from an EMBL/GenBank/DDBJ whole genome shotgun (WGS) entry which is preliminary data.</text>
</comment>
<feature type="domain" description="Potassium channel" evidence="3">
    <location>
        <begin position="150"/>
        <end position="197"/>
    </location>
</feature>
<sequence length="256" mass="27100">MLLALLVLSFLVSAYSGGTGAAVLRLVFFTATLYLALRTSLVRRRITRLLVLATLTGTVATVSLSLATQSRVAAGVLDSWVALVLLLTVLVIVRRVLSHPVVSVQTILGALSAYLIVGLMFAAGYGALDELGSRPFFAHGAAVDPAVLQYFSFTTLTTLGYGDYTAATNTGRAVAVLEALGGQIFLVTLVARLVSAFQPGARRQAERVPERRPRRPTARPVGRGAAPLAGTPRGRGGQRRTVRRARPPAGRRGRPG</sequence>
<dbReference type="InterPro" id="IPR013099">
    <property type="entry name" value="K_chnl_dom"/>
</dbReference>
<gene>
    <name evidence="4" type="ORF">GTS_39530</name>
</gene>
<feature type="compositionally biased region" description="Basic residues" evidence="1">
    <location>
        <begin position="236"/>
        <end position="256"/>
    </location>
</feature>
<dbReference type="AlphaFoldDB" id="A0A4D4JBC4"/>
<evidence type="ECO:0000256" key="1">
    <source>
        <dbReference type="SAM" id="MobiDB-lite"/>
    </source>
</evidence>
<keyword evidence="2" id="KW-0472">Membrane</keyword>
<feature type="transmembrane region" description="Helical" evidence="2">
    <location>
        <begin position="79"/>
        <end position="97"/>
    </location>
</feature>
<accession>A0A4D4JBC4</accession>
<dbReference type="Gene3D" id="1.10.287.70">
    <property type="match status" value="1"/>
</dbReference>
<name>A0A4D4JBC4_9PSEU</name>